<organism evidence="5 6">
    <name type="scientific">Thalassotalea marina</name>
    <dbReference type="NCBI Taxonomy" id="1673741"/>
    <lineage>
        <taxon>Bacteria</taxon>
        <taxon>Pseudomonadati</taxon>
        <taxon>Pseudomonadota</taxon>
        <taxon>Gammaproteobacteria</taxon>
        <taxon>Alteromonadales</taxon>
        <taxon>Colwelliaceae</taxon>
        <taxon>Thalassotalea</taxon>
    </lineage>
</organism>
<dbReference type="InterPro" id="IPR020845">
    <property type="entry name" value="AMP-binding_CS"/>
</dbReference>
<dbReference type="PROSITE" id="PS00455">
    <property type="entry name" value="AMP_BINDING"/>
    <property type="match status" value="1"/>
</dbReference>
<dbReference type="InterPro" id="IPR042099">
    <property type="entry name" value="ANL_N_sf"/>
</dbReference>
<dbReference type="Gene3D" id="3.40.50.12780">
    <property type="entry name" value="N-terminal domain of ligase-like"/>
    <property type="match status" value="1"/>
</dbReference>
<feature type="domain" description="AMP-dependent synthetase/ligase" evidence="4">
    <location>
        <begin position="13"/>
        <end position="326"/>
    </location>
</feature>
<dbReference type="AlphaFoldDB" id="A0A919EHJ4"/>
<evidence type="ECO:0000313" key="6">
    <source>
        <dbReference type="Proteomes" id="UP000623842"/>
    </source>
</evidence>
<evidence type="ECO:0000259" key="4">
    <source>
        <dbReference type="Pfam" id="PF00501"/>
    </source>
</evidence>
<gene>
    <name evidence="5" type="ORF">GCM10017161_02770</name>
</gene>
<reference evidence="5" key="2">
    <citation type="submission" date="2020-09" db="EMBL/GenBank/DDBJ databases">
        <authorList>
            <person name="Sun Q."/>
            <person name="Kim S."/>
        </authorList>
    </citation>
    <scope>NUCLEOTIDE SEQUENCE</scope>
    <source>
        <strain evidence="5">KCTC 42731</strain>
    </source>
</reference>
<keyword evidence="6" id="KW-1185">Reference proteome</keyword>
<dbReference type="Pfam" id="PF00501">
    <property type="entry name" value="AMP-binding"/>
    <property type="match status" value="1"/>
</dbReference>
<dbReference type="SUPFAM" id="SSF56801">
    <property type="entry name" value="Acetyl-CoA synthetase-like"/>
    <property type="match status" value="1"/>
</dbReference>
<comment type="catalytic activity">
    <reaction evidence="3">
        <text>a long-chain fatty acid + ATP + CoA = a long-chain fatty acyl-CoA + AMP + diphosphate</text>
        <dbReference type="Rhea" id="RHEA:15421"/>
        <dbReference type="ChEBI" id="CHEBI:30616"/>
        <dbReference type="ChEBI" id="CHEBI:33019"/>
        <dbReference type="ChEBI" id="CHEBI:57287"/>
        <dbReference type="ChEBI" id="CHEBI:57560"/>
        <dbReference type="ChEBI" id="CHEBI:83139"/>
        <dbReference type="ChEBI" id="CHEBI:456215"/>
        <dbReference type="EC" id="6.2.1.3"/>
    </reaction>
    <physiologicalReaction direction="left-to-right" evidence="3">
        <dbReference type="Rhea" id="RHEA:15422"/>
    </physiologicalReaction>
</comment>
<evidence type="ECO:0000256" key="1">
    <source>
        <dbReference type="ARBA" id="ARBA00022741"/>
    </source>
</evidence>
<dbReference type="Proteomes" id="UP000623842">
    <property type="component" value="Unassembled WGS sequence"/>
</dbReference>
<reference evidence="5" key="1">
    <citation type="journal article" date="2014" name="Int. J. Syst. Evol. Microbiol.">
        <title>Complete genome sequence of Corynebacterium casei LMG S-19264T (=DSM 44701T), isolated from a smear-ripened cheese.</title>
        <authorList>
            <consortium name="US DOE Joint Genome Institute (JGI-PGF)"/>
            <person name="Walter F."/>
            <person name="Albersmeier A."/>
            <person name="Kalinowski J."/>
            <person name="Ruckert C."/>
        </authorList>
    </citation>
    <scope>NUCLEOTIDE SEQUENCE</scope>
    <source>
        <strain evidence="5">KCTC 42731</strain>
    </source>
</reference>
<sequence length="488" mass="53707">MILSAISNIPAHWPAIRTAFDEISYGELFEKVEQVRLWLISHQTKVLLLESDNVPEWIYIDLACQQAGVIFVPVPSFFSKSQIDYMIAKVKPDLYIRPSQCSSDWSAFVLPCFQYQQIEQTAHELVPNGTSKITFTSGSTGSPKGVCLSIENQYLVAKSLVERIGIERPDHFCLLSFSTLLENVAGVYAPLMAGGTIYVLTSEQRGFNGAVITSSSKLLSAISASSPTSIILVPELLQFFLHAAMAGWQAPSTFEFIAVGGSKVSPQLIQQAQQIGLPVYQGYGLSECASVVALSDKAHTDLQSTGQILPHLTVNIDHGEVVVTGNSFLGYLGAPDTWYQTQVNTGDLGQLSNGQLTISGRASNLIINSFGRNISPEWIESELMSTGAFSQAVVFGDARPYLVALVLPREPDTLYHTINDAIERVNKSTPEYAHIKSIHVLSESLSFEQQQLTSNGRPKRQKIYQDYSQEINELYQIANIEVSFNELI</sequence>
<dbReference type="GO" id="GO:0016020">
    <property type="term" value="C:membrane"/>
    <property type="evidence" value="ECO:0007669"/>
    <property type="project" value="TreeGrafter"/>
</dbReference>
<dbReference type="EMBL" id="BNCK01000001">
    <property type="protein sequence ID" value="GHF79066.1"/>
    <property type="molecule type" value="Genomic_DNA"/>
</dbReference>
<evidence type="ECO:0000256" key="2">
    <source>
        <dbReference type="ARBA" id="ARBA00022840"/>
    </source>
</evidence>
<dbReference type="Gene3D" id="3.30.300.30">
    <property type="match status" value="1"/>
</dbReference>
<dbReference type="RefSeq" id="WP_189766925.1">
    <property type="nucleotide sequence ID" value="NZ_BNCK01000001.1"/>
</dbReference>
<name>A0A919EHJ4_9GAMM</name>
<dbReference type="GO" id="GO:0004467">
    <property type="term" value="F:long-chain fatty acid-CoA ligase activity"/>
    <property type="evidence" value="ECO:0007669"/>
    <property type="project" value="UniProtKB-EC"/>
</dbReference>
<dbReference type="PANTHER" id="PTHR43272:SF33">
    <property type="entry name" value="AMP-BINDING DOMAIN-CONTAINING PROTEIN-RELATED"/>
    <property type="match status" value="1"/>
</dbReference>
<dbReference type="InterPro" id="IPR000873">
    <property type="entry name" value="AMP-dep_synth/lig_dom"/>
</dbReference>
<comment type="caution">
    <text evidence="5">The sequence shown here is derived from an EMBL/GenBank/DDBJ whole genome shotgun (WGS) entry which is preliminary data.</text>
</comment>
<proteinExistence type="predicted"/>
<dbReference type="Pfam" id="PF23562">
    <property type="entry name" value="AMP-binding_C_3"/>
    <property type="match status" value="1"/>
</dbReference>
<protein>
    <submittedName>
        <fullName evidence="5">Long-chain acyl-CoA synthetase</fullName>
    </submittedName>
</protein>
<dbReference type="InterPro" id="IPR045851">
    <property type="entry name" value="AMP-bd_C_sf"/>
</dbReference>
<evidence type="ECO:0000256" key="3">
    <source>
        <dbReference type="ARBA" id="ARBA00024484"/>
    </source>
</evidence>
<evidence type="ECO:0000313" key="5">
    <source>
        <dbReference type="EMBL" id="GHF79066.1"/>
    </source>
</evidence>
<accession>A0A919EHJ4</accession>
<dbReference type="GO" id="GO:0005524">
    <property type="term" value="F:ATP binding"/>
    <property type="evidence" value="ECO:0007669"/>
    <property type="project" value="UniProtKB-KW"/>
</dbReference>
<keyword evidence="2" id="KW-0067">ATP-binding</keyword>
<keyword evidence="1" id="KW-0547">Nucleotide-binding</keyword>
<dbReference type="PANTHER" id="PTHR43272">
    <property type="entry name" value="LONG-CHAIN-FATTY-ACID--COA LIGASE"/>
    <property type="match status" value="1"/>
</dbReference>